<feature type="compositionally biased region" description="Pro residues" evidence="2">
    <location>
        <begin position="384"/>
        <end position="402"/>
    </location>
</feature>
<dbReference type="EMBL" id="LUGG01000014">
    <property type="protein sequence ID" value="OBZ70231.1"/>
    <property type="molecule type" value="Genomic_DNA"/>
</dbReference>
<dbReference type="AlphaFoldDB" id="A0A1C7LZX2"/>
<dbReference type="Proteomes" id="UP000092993">
    <property type="component" value="Unassembled WGS sequence"/>
</dbReference>
<reference evidence="3 4" key="1">
    <citation type="submission" date="2016-03" db="EMBL/GenBank/DDBJ databases">
        <title>Whole genome sequencing of Grifola frondosa 9006-11.</title>
        <authorList>
            <person name="Min B."/>
            <person name="Park H."/>
            <person name="Kim J.-G."/>
            <person name="Cho H."/>
            <person name="Oh Y.-L."/>
            <person name="Kong W.-S."/>
            <person name="Choi I.-G."/>
        </authorList>
    </citation>
    <scope>NUCLEOTIDE SEQUENCE [LARGE SCALE GENOMIC DNA]</scope>
    <source>
        <strain evidence="3 4">9006-11</strain>
    </source>
</reference>
<feature type="compositionally biased region" description="Polar residues" evidence="2">
    <location>
        <begin position="830"/>
        <end position="839"/>
    </location>
</feature>
<dbReference type="STRING" id="5627.A0A1C7LZX2"/>
<feature type="region of interest" description="Disordered" evidence="2">
    <location>
        <begin position="735"/>
        <end position="908"/>
    </location>
</feature>
<feature type="compositionally biased region" description="Polar residues" evidence="2">
    <location>
        <begin position="477"/>
        <end position="489"/>
    </location>
</feature>
<feature type="region of interest" description="Disordered" evidence="2">
    <location>
        <begin position="315"/>
        <end position="557"/>
    </location>
</feature>
<feature type="region of interest" description="Disordered" evidence="2">
    <location>
        <begin position="926"/>
        <end position="949"/>
    </location>
</feature>
<protein>
    <submittedName>
        <fullName evidence="3">Uncharacterized protein</fullName>
    </submittedName>
</protein>
<name>A0A1C7LZX2_GRIFR</name>
<feature type="compositionally biased region" description="Pro residues" evidence="2">
    <location>
        <begin position="655"/>
        <end position="667"/>
    </location>
</feature>
<feature type="compositionally biased region" description="Polar residues" evidence="2">
    <location>
        <begin position="1"/>
        <end position="11"/>
    </location>
</feature>
<proteinExistence type="predicted"/>
<keyword evidence="1" id="KW-0175">Coiled coil</keyword>
<comment type="caution">
    <text evidence="3">The sequence shown here is derived from an EMBL/GenBank/DDBJ whole genome shotgun (WGS) entry which is preliminary data.</text>
</comment>
<feature type="compositionally biased region" description="Polar residues" evidence="2">
    <location>
        <begin position="803"/>
        <end position="815"/>
    </location>
</feature>
<gene>
    <name evidence="3" type="ORF">A0H81_09710</name>
</gene>
<feature type="compositionally biased region" description="Polar residues" evidence="2">
    <location>
        <begin position="754"/>
        <end position="769"/>
    </location>
</feature>
<evidence type="ECO:0000256" key="2">
    <source>
        <dbReference type="SAM" id="MobiDB-lite"/>
    </source>
</evidence>
<evidence type="ECO:0000313" key="4">
    <source>
        <dbReference type="Proteomes" id="UP000092993"/>
    </source>
</evidence>
<feature type="compositionally biased region" description="Low complexity" evidence="2">
    <location>
        <begin position="781"/>
        <end position="802"/>
    </location>
</feature>
<feature type="compositionally biased region" description="Polar residues" evidence="2">
    <location>
        <begin position="442"/>
        <end position="466"/>
    </location>
</feature>
<dbReference type="OrthoDB" id="3069722at2759"/>
<sequence length="970" mass="104956">MSDRSVTYRSSDGSEESPLRNSLDSEDTRDHVDDDPDDPLSPRASRLSLVSNGANGVSDHHRHHSRRRDGDRHSLAHYPDFVKYLVNEGYESKQMRKVLRTALDRLDGETRRAQEAERRALELAERFKTVNDARLAAQQQVERANAELSMYKVQLDNAQREILRGSDLLKDIEAQRDDAEAAAARARSTARRLKEEKMVNLAREQGHKQGFEEGMRRGYEQARAAGYNQRPLEIEDRAGEDVHDFTSGFEGSVHDMPGRTAPLDELSPMLRLPSPYRDDPPHPPSLAAILEDPIPPANAYGGGIEGSRFREDIASPRPSTVGSMARMSGVQPSGPSAWPTPPSDDPRYIHPISVHNAPPSPRHAGYAIPPDGYIPAADSDKFIPMPPPHELNPQPPVSPSSPVPSFQTTRPVSDRPVNPSSRPSTDPPSVYNRDYAYRQRQRGSPRSMTESLPSTTMSQFDLLSSPRTRRSGLSAIQEVSSSLETSPGTVRSAVMPEPVTFPMASGSANAVGSGPAVEPSEFPFPRGERDDSSGMHRPRSRHDRQRIADSLRYSNPEELEEWRQMAADEAIRFPRALVLPDYVQAPSAHRRSRSMQSPLSDGRSHLGSDTTSRDHRRTSSSSHEITIRIDPPSGSGSIVSPASMRHEGMLTPDSPSRPLPSPQPLVPTVPNTPTTANAPMPGVFPGMNASGLPLGFVPMGAPVATPNNPLSNIPLAQSSPKLPLQNIFSGTGPDLAAFAGTSPSPARTGFSPAPRSTSRTGSVGHSGSMNGDPMRPKTPATRPSSSLGGSRSPSTRPHTPSRLQYSMSRPPTEQGTYHDVPVSLRAHARTPSNASTNDLAQGAAHEALSPRSTSSRLSGHQRSFSLNAGSTPAMVPRPLSSASRPQLRRVPSSGSVASDMSRRSGSFQHYDPNSYLDAAFLASTDDLSGVQSPNTMANTRANAAPVPGELRAASPALSYASLRSRKSSGR</sequence>
<feature type="compositionally biased region" description="Polar residues" evidence="2">
    <location>
        <begin position="926"/>
        <end position="941"/>
    </location>
</feature>
<feature type="compositionally biased region" description="Low complexity" evidence="2">
    <location>
        <begin position="668"/>
        <end position="679"/>
    </location>
</feature>
<keyword evidence="4" id="KW-1185">Reference proteome</keyword>
<feature type="compositionally biased region" description="Polar residues" evidence="2">
    <location>
        <begin position="850"/>
        <end position="870"/>
    </location>
</feature>
<feature type="region of interest" description="Disordered" evidence="2">
    <location>
        <begin position="585"/>
        <end position="682"/>
    </location>
</feature>
<organism evidence="3 4">
    <name type="scientific">Grifola frondosa</name>
    <name type="common">Maitake</name>
    <name type="synonym">Polyporus frondosus</name>
    <dbReference type="NCBI Taxonomy" id="5627"/>
    <lineage>
        <taxon>Eukaryota</taxon>
        <taxon>Fungi</taxon>
        <taxon>Dikarya</taxon>
        <taxon>Basidiomycota</taxon>
        <taxon>Agaricomycotina</taxon>
        <taxon>Agaricomycetes</taxon>
        <taxon>Polyporales</taxon>
        <taxon>Grifolaceae</taxon>
        <taxon>Grifola</taxon>
    </lineage>
</organism>
<evidence type="ECO:0000313" key="3">
    <source>
        <dbReference type="EMBL" id="OBZ70231.1"/>
    </source>
</evidence>
<feature type="compositionally biased region" description="Polar residues" evidence="2">
    <location>
        <begin position="892"/>
        <end position="907"/>
    </location>
</feature>
<dbReference type="OMA" id="MSYASFR"/>
<evidence type="ECO:0000256" key="1">
    <source>
        <dbReference type="SAM" id="Coils"/>
    </source>
</evidence>
<feature type="coiled-coil region" evidence="1">
    <location>
        <begin position="99"/>
        <end position="196"/>
    </location>
</feature>
<feature type="region of interest" description="Disordered" evidence="2">
    <location>
        <begin position="1"/>
        <end position="74"/>
    </location>
</feature>
<accession>A0A1C7LZX2</accession>